<dbReference type="GeneID" id="5563047"/>
<dbReference type="PANTHER" id="PTHR35090:SF2">
    <property type="entry name" value="ARSR FAMILY TRANSCRIPTIONAL REGULATOR"/>
    <property type="match status" value="1"/>
</dbReference>
<proteinExistence type="predicted"/>
<reference evidence="1 2" key="1">
    <citation type="journal article" date="2008" name="Genome Biol.">
        <title>A genomic analysis of the archaeal system Ignicoccus hospitalis-Nanoarchaeum equitans.</title>
        <authorList>
            <person name="Podar M."/>
            <person name="Anderson I."/>
            <person name="Makarova K.S."/>
            <person name="Elkins J.G."/>
            <person name="Ivanova N."/>
            <person name="Wall M.A."/>
            <person name="Lykidis A."/>
            <person name="Mavromatis K."/>
            <person name="Sun H."/>
            <person name="Hudson M.E."/>
            <person name="Chen W."/>
            <person name="Deciu C."/>
            <person name="Hutchison D."/>
            <person name="Eads J.R."/>
            <person name="Anderson A."/>
            <person name="Fernandes F."/>
            <person name="Szeto E."/>
            <person name="Lapidus A."/>
            <person name="Kyrpides N.C."/>
            <person name="Saier M.H.Jr."/>
            <person name="Richardson P.M."/>
            <person name="Rachel R."/>
            <person name="Huber H."/>
            <person name="Eisen J.A."/>
            <person name="Koonin E.V."/>
            <person name="Keller M."/>
            <person name="Stetter K.O."/>
        </authorList>
    </citation>
    <scope>NUCLEOTIDE SEQUENCE [LARGE SCALE GENOMIC DNA]</scope>
    <source>
        <strain evidence="2">KIN4/I / DSM 18386 / JCM 14125</strain>
    </source>
</reference>
<accession>A8ABW3</accession>
<name>A8ABW3_IGNH4</name>
<gene>
    <name evidence="1" type="ordered locus">Igni_1239</name>
</gene>
<dbReference type="Proteomes" id="UP000000262">
    <property type="component" value="Chromosome"/>
</dbReference>
<evidence type="ECO:0000313" key="1">
    <source>
        <dbReference type="EMBL" id="ABU82415.1"/>
    </source>
</evidence>
<dbReference type="PANTHER" id="PTHR35090">
    <property type="entry name" value="DNA-DIRECTED RNA POLYMERASE SUBUNIT I"/>
    <property type="match status" value="1"/>
</dbReference>
<dbReference type="AlphaFoldDB" id="A8ABW3"/>
<dbReference type="eggNOG" id="arCOG01688">
    <property type="taxonomic scope" value="Archaea"/>
</dbReference>
<evidence type="ECO:0000313" key="2">
    <source>
        <dbReference type="Proteomes" id="UP000000262"/>
    </source>
</evidence>
<dbReference type="RefSeq" id="WP_012123379.1">
    <property type="nucleotide sequence ID" value="NC_009776.1"/>
</dbReference>
<organism evidence="1 2">
    <name type="scientific">Ignicoccus hospitalis (strain KIN4/I / DSM 18386 / JCM 14125)</name>
    <dbReference type="NCBI Taxonomy" id="453591"/>
    <lineage>
        <taxon>Archaea</taxon>
        <taxon>Thermoproteota</taxon>
        <taxon>Thermoprotei</taxon>
        <taxon>Desulfurococcales</taxon>
        <taxon>Desulfurococcaceae</taxon>
        <taxon>Ignicoccus</taxon>
    </lineage>
</organism>
<dbReference type="Gene3D" id="3.30.1380.20">
    <property type="entry name" value="Trafficking protein particle complex subunit 3"/>
    <property type="match status" value="1"/>
</dbReference>
<dbReference type="HOGENOM" id="CLU_1718194_0_0_2"/>
<keyword evidence="2" id="KW-1185">Reference proteome</keyword>
<sequence length="152" mass="16662">MTYELVKTDEGTLSVKGHSIRFMLIPSSALVKIHEELKKVLGPAADVMMRKVGEGFGEAVVELVKKEEGSDVDSIKRFLEKSGFGVVEITSEGNDNCTITIHKAPSRDFDTNVCKFEEGIIKVLLEAFNGGKWKVRTVKAEGEDCVIEATKG</sequence>
<dbReference type="InterPro" id="IPR024096">
    <property type="entry name" value="NO_sig/Golgi_transp_ligand-bd"/>
</dbReference>
<dbReference type="KEGG" id="iho:Igni_1239"/>
<dbReference type="SUPFAM" id="SSF111126">
    <property type="entry name" value="Ligand-binding domain in the NO signalling and Golgi transport"/>
    <property type="match status" value="1"/>
</dbReference>
<protein>
    <recommendedName>
        <fullName evidence="3">4-vinyl reductase 4VR domain-containing protein</fullName>
    </recommendedName>
</protein>
<dbReference type="EMBL" id="CP000816">
    <property type="protein sequence ID" value="ABU82415.1"/>
    <property type="molecule type" value="Genomic_DNA"/>
</dbReference>
<evidence type="ECO:0008006" key="3">
    <source>
        <dbReference type="Google" id="ProtNLM"/>
    </source>
</evidence>
<dbReference type="STRING" id="453591.Igni_1239"/>